<keyword evidence="9" id="KW-1185">Reference proteome</keyword>
<dbReference type="Gene3D" id="3.30.450.40">
    <property type="match status" value="1"/>
</dbReference>
<accession>A0A9D2WQ15</accession>
<dbReference type="InterPro" id="IPR014757">
    <property type="entry name" value="Tscrpt_reg_IclR_C"/>
</dbReference>
<dbReference type="PROSITE" id="PS51078">
    <property type="entry name" value="ICLR_ED"/>
    <property type="match status" value="1"/>
</dbReference>
<evidence type="ECO:0000313" key="9">
    <source>
        <dbReference type="Proteomes" id="UP000798488"/>
    </source>
</evidence>
<organism evidence="8 9">
    <name type="scientific">Sporotomaculum syntrophicum</name>
    <dbReference type="NCBI Taxonomy" id="182264"/>
    <lineage>
        <taxon>Bacteria</taxon>
        <taxon>Bacillati</taxon>
        <taxon>Bacillota</taxon>
        <taxon>Clostridia</taxon>
        <taxon>Eubacteriales</taxon>
        <taxon>Desulfallaceae</taxon>
        <taxon>Sporotomaculum</taxon>
    </lineage>
</organism>
<dbReference type="FunFam" id="1.10.10.10:FF:000056">
    <property type="entry name" value="IclR family transcriptional regulator"/>
    <property type="match status" value="1"/>
</dbReference>
<evidence type="ECO:0000256" key="2">
    <source>
        <dbReference type="ARBA" id="ARBA00023125"/>
    </source>
</evidence>
<dbReference type="GO" id="GO:0003700">
    <property type="term" value="F:DNA-binding transcription factor activity"/>
    <property type="evidence" value="ECO:0007669"/>
    <property type="project" value="TreeGrafter"/>
</dbReference>
<evidence type="ECO:0000256" key="4">
    <source>
        <dbReference type="ARBA" id="ARBA00058938"/>
    </source>
</evidence>
<dbReference type="SMART" id="SM00346">
    <property type="entry name" value="HTH_ICLR"/>
    <property type="match status" value="1"/>
</dbReference>
<dbReference type="PANTHER" id="PTHR30136">
    <property type="entry name" value="HELIX-TURN-HELIX TRANSCRIPTIONAL REGULATOR, ICLR FAMILY"/>
    <property type="match status" value="1"/>
</dbReference>
<dbReference type="Gene3D" id="1.10.10.10">
    <property type="entry name" value="Winged helix-like DNA-binding domain superfamily/Winged helix DNA-binding domain"/>
    <property type="match status" value="1"/>
</dbReference>
<dbReference type="GO" id="GO:0045892">
    <property type="term" value="P:negative regulation of DNA-templated transcription"/>
    <property type="evidence" value="ECO:0007669"/>
    <property type="project" value="TreeGrafter"/>
</dbReference>
<name>A0A9D2WQ15_9FIRM</name>
<dbReference type="AlphaFoldDB" id="A0A9D2WQ15"/>
<dbReference type="PANTHER" id="PTHR30136:SF24">
    <property type="entry name" value="HTH-TYPE TRANSCRIPTIONAL REPRESSOR ALLR"/>
    <property type="match status" value="1"/>
</dbReference>
<evidence type="ECO:0000259" key="6">
    <source>
        <dbReference type="PROSITE" id="PS51077"/>
    </source>
</evidence>
<gene>
    <name evidence="8" type="primary">kdgR</name>
    <name evidence="8" type="ORF">SPSYN_01612</name>
</gene>
<evidence type="ECO:0000256" key="5">
    <source>
        <dbReference type="ARBA" id="ARBA00070406"/>
    </source>
</evidence>
<dbReference type="InterPro" id="IPR050707">
    <property type="entry name" value="HTH_MetabolicPath_Reg"/>
</dbReference>
<dbReference type="InterPro" id="IPR036388">
    <property type="entry name" value="WH-like_DNA-bd_sf"/>
</dbReference>
<dbReference type="Pfam" id="PF01614">
    <property type="entry name" value="IclR_C"/>
    <property type="match status" value="1"/>
</dbReference>
<dbReference type="SUPFAM" id="SSF46785">
    <property type="entry name" value="Winged helix' DNA-binding domain"/>
    <property type="match status" value="1"/>
</dbReference>
<dbReference type="Pfam" id="PF09339">
    <property type="entry name" value="HTH_IclR"/>
    <property type="match status" value="1"/>
</dbReference>
<dbReference type="SUPFAM" id="SSF55781">
    <property type="entry name" value="GAF domain-like"/>
    <property type="match status" value="1"/>
</dbReference>
<dbReference type="InterPro" id="IPR036390">
    <property type="entry name" value="WH_DNA-bd_sf"/>
</dbReference>
<keyword evidence="1" id="KW-0805">Transcription regulation</keyword>
<dbReference type="PROSITE" id="PS51077">
    <property type="entry name" value="HTH_ICLR"/>
    <property type="match status" value="1"/>
</dbReference>
<protein>
    <recommendedName>
        <fullName evidence="5">Glycerol operon regulatory protein</fullName>
    </recommendedName>
</protein>
<evidence type="ECO:0000313" key="8">
    <source>
        <dbReference type="EMBL" id="KAF1085470.1"/>
    </source>
</evidence>
<evidence type="ECO:0000256" key="1">
    <source>
        <dbReference type="ARBA" id="ARBA00023015"/>
    </source>
</evidence>
<feature type="domain" description="IclR-ED" evidence="7">
    <location>
        <begin position="79"/>
        <end position="265"/>
    </location>
</feature>
<keyword evidence="3" id="KW-0804">Transcription</keyword>
<feature type="domain" description="HTH iclR-type" evidence="6">
    <location>
        <begin position="16"/>
        <end position="78"/>
    </location>
</feature>
<evidence type="ECO:0000256" key="3">
    <source>
        <dbReference type="ARBA" id="ARBA00023163"/>
    </source>
</evidence>
<dbReference type="EMBL" id="LSRS01000003">
    <property type="protein sequence ID" value="KAF1085470.1"/>
    <property type="molecule type" value="Genomic_DNA"/>
</dbReference>
<sequence length="268" mass="29725">MKMAKQGTNGDDAKTVQAVDRALFILETLADAGEPITITEIAQKTNLTLGTAHRLLYTMIQRGFVEQNTENSKYRLGIKAFQVGNAAIYFKDLRSIARPVMEELQQKYNETVNLATLDDSEVVYIDQVESTNMVLVRMFARTGNRGPAYCTGSGKVLLSALPQDKLENLVYNMNLKKFSNETITDPELLLKELIRVKRDGYGLDLGERDEEVRCVAAPINNYEGKVIAALSISGPSIRITTPFIKNELVDAVKNAANKISIQLGYNGK</sequence>
<dbReference type="InterPro" id="IPR005471">
    <property type="entry name" value="Tscrpt_reg_IclR_N"/>
</dbReference>
<dbReference type="Proteomes" id="UP000798488">
    <property type="component" value="Unassembled WGS sequence"/>
</dbReference>
<dbReference type="GO" id="GO:0003677">
    <property type="term" value="F:DNA binding"/>
    <property type="evidence" value="ECO:0007669"/>
    <property type="project" value="UniProtKB-KW"/>
</dbReference>
<reference evidence="8" key="1">
    <citation type="submission" date="2016-02" db="EMBL/GenBank/DDBJ databases">
        <title>Draft Genome Sequence of Sporotomaculum syntrophicum Strain FB, a Syntrophic Benzoate Degrader.</title>
        <authorList>
            <person name="Nobu M.K."/>
            <person name="Narihiro T."/>
            <person name="Qiu Y.-L."/>
            <person name="Ohashi A."/>
            <person name="Liu W.-T."/>
            <person name="Yuji S."/>
        </authorList>
    </citation>
    <scope>NUCLEOTIDE SEQUENCE</scope>
    <source>
        <strain evidence="8">FB</strain>
    </source>
</reference>
<comment type="caution">
    <text evidence="8">The sequence shown here is derived from an EMBL/GenBank/DDBJ whole genome shotgun (WGS) entry which is preliminary data.</text>
</comment>
<evidence type="ECO:0000259" key="7">
    <source>
        <dbReference type="PROSITE" id="PS51078"/>
    </source>
</evidence>
<proteinExistence type="predicted"/>
<dbReference type="InterPro" id="IPR029016">
    <property type="entry name" value="GAF-like_dom_sf"/>
</dbReference>
<keyword evidence="2" id="KW-0238">DNA-binding</keyword>
<comment type="function">
    <text evidence="4">May be an activator protein for the gylABX operon.</text>
</comment>